<dbReference type="InterPro" id="IPR007920">
    <property type="entry name" value="UPF0223"/>
</dbReference>
<dbReference type="RefSeq" id="WP_157296626.1">
    <property type="nucleotide sequence ID" value="NZ_JBHTCT010000003.1"/>
</dbReference>
<evidence type="ECO:0000313" key="2">
    <source>
        <dbReference type="Proteomes" id="UP001596483"/>
    </source>
</evidence>
<dbReference type="Pfam" id="PF05256">
    <property type="entry name" value="UPF0223"/>
    <property type="match status" value="1"/>
</dbReference>
<accession>A0ABW2NCR5</accession>
<dbReference type="PIRSF" id="PIRSF037260">
    <property type="entry name" value="UPF0223"/>
    <property type="match status" value="1"/>
</dbReference>
<dbReference type="NCBIfam" id="NF003353">
    <property type="entry name" value="PRK04387.1"/>
    <property type="match status" value="1"/>
</dbReference>
<sequence>MMASEGYSYPLRTDWTTDEIIDAVKFFEAVEKAYESGIRRGELMNAYRRFKDIEPSKSGEKKLFAEFEEASGYSAYPVIKKLKDLPDEAIIKGAGR</sequence>
<keyword evidence="2" id="KW-1185">Reference proteome</keyword>
<evidence type="ECO:0000313" key="1">
    <source>
        <dbReference type="EMBL" id="MFC7363649.1"/>
    </source>
</evidence>
<gene>
    <name evidence="1" type="ORF">ACFQQH_00570</name>
</gene>
<reference evidence="2" key="1">
    <citation type="journal article" date="2019" name="Int. J. Syst. Evol. Microbiol.">
        <title>The Global Catalogue of Microorganisms (GCM) 10K type strain sequencing project: providing services to taxonomists for standard genome sequencing and annotation.</title>
        <authorList>
            <consortium name="The Broad Institute Genomics Platform"/>
            <consortium name="The Broad Institute Genome Sequencing Center for Infectious Disease"/>
            <person name="Wu L."/>
            <person name="Ma J."/>
        </authorList>
    </citation>
    <scope>NUCLEOTIDE SEQUENCE [LARGE SCALE GENOMIC DNA]</scope>
    <source>
        <strain evidence="2">JCM 4738</strain>
    </source>
</reference>
<name>A0ABW2NCR5_9BACL</name>
<dbReference type="InterPro" id="IPR023324">
    <property type="entry name" value="BH2638-like_sf"/>
</dbReference>
<proteinExistence type="predicted"/>
<comment type="caution">
    <text evidence="1">The sequence shown here is derived from an EMBL/GenBank/DDBJ whole genome shotgun (WGS) entry which is preliminary data.</text>
</comment>
<dbReference type="Proteomes" id="UP001596483">
    <property type="component" value="Unassembled WGS sequence"/>
</dbReference>
<dbReference type="EMBL" id="JBHTCT010000003">
    <property type="protein sequence ID" value="MFC7363649.1"/>
    <property type="molecule type" value="Genomic_DNA"/>
</dbReference>
<dbReference type="Gene3D" id="1.10.220.80">
    <property type="entry name" value="BH2638-like"/>
    <property type="match status" value="1"/>
</dbReference>
<organism evidence="1 2">
    <name type="scientific">Bhargavaea changchunensis</name>
    <dbReference type="NCBI Taxonomy" id="2134037"/>
    <lineage>
        <taxon>Bacteria</taxon>
        <taxon>Bacillati</taxon>
        <taxon>Bacillota</taxon>
        <taxon>Bacilli</taxon>
        <taxon>Bacillales</taxon>
        <taxon>Caryophanaceae</taxon>
        <taxon>Bhargavaea</taxon>
    </lineage>
</organism>
<dbReference type="SUPFAM" id="SSF158504">
    <property type="entry name" value="BH2638-like"/>
    <property type="match status" value="1"/>
</dbReference>
<protein>
    <submittedName>
        <fullName evidence="1">UPF0223 family protein</fullName>
    </submittedName>
</protein>